<dbReference type="InterPro" id="IPR011013">
    <property type="entry name" value="Gal_mutarotase_sf_dom"/>
</dbReference>
<dbReference type="EMBL" id="JAHLQT010024020">
    <property type="protein sequence ID" value="KAG7165583.1"/>
    <property type="molecule type" value="Genomic_DNA"/>
</dbReference>
<keyword evidence="3" id="KW-0378">Hydrolase</keyword>
<evidence type="ECO:0000256" key="2">
    <source>
        <dbReference type="ARBA" id="ARBA00023180"/>
    </source>
</evidence>
<evidence type="ECO:0000313" key="8">
    <source>
        <dbReference type="Proteomes" id="UP000747542"/>
    </source>
</evidence>
<dbReference type="Gene3D" id="3.20.20.80">
    <property type="entry name" value="Glycosidases"/>
    <property type="match status" value="2"/>
</dbReference>
<sequence>MRPPSLPLVLLLLAVSSMSAAGRRLKSLECPFPGGQKESSQAECAKYTACQWTEGVCHMRDNLEAGYRVSTPPQQTERGFKVEIEKINANVTMFESDAEYLVFDVIYHETSHVQVKIYNKYEKRYQVPLPLYLPSQTGPYQTYQVNVSDVNTPFHFNVSRKKTTTNIFRSIGPLIYEDQFLQITTALASPYMYGMGENVHQSFRHIFRPRQTFPIFSRGLPVVQGYSNLYGHHPYYMVLEDHGHAHSVLLYNSNAMEYSTFLLDDGTPALTLRTTGGIIDLHFFLGDSPLKVYQNYVHTVGYPHMPAYWSLGFQLSRYGYNSTQDIRDLRKRMKDKKIPQDPQIAVDMENYGPASRGKEADAFIKWQRPEYVPKDQPRDAGEYLVGSMWGNQPALYPDFLRPATQSWWVNEFKTFHQSVPFDAVWLDMNEPTNYNVSTQRSLKCPTSSSLDYPPYPTLSTRVGNSTSKSISTGSICMSTNQTDGKKNFTHYDVHSLYANAETSATHRAVSVLRLLKRPFVLTRSTFPGAGKQAAHWLGDNSADWWHMKRSIIGILEFNMFGIPLVGADICGFYGTANVDLCSRWMQLGAFYPLSRSHNNINSPDQDPTAWPEVAEVAHKWLNFRMLILPYIYSLFREAHMMGSPVVQPLFFTNSSDLRARDVDDQFMLGPSLMVAPILRPRTQERNVYFTKGMWYSFNGTVYNGPGDQRVMAPYQDIPLFFRANRIIPLQLPAENTVSSLKNDYGVLVCPDQNGRAAGSLYIDEGDGPDDGAMKYFNFYKNTLSMKKMEQQIERYDGVLSFAVIFGINQKPASILANGALIPDDDWSYDLNQHVLSVNFNLTLKEESQVTLKFH</sequence>
<feature type="domain" description="Glycosyl hydrolase family 31 C-terminal" evidence="6">
    <location>
        <begin position="642"/>
        <end position="727"/>
    </location>
</feature>
<evidence type="ECO:0000256" key="1">
    <source>
        <dbReference type="ARBA" id="ARBA00007806"/>
    </source>
</evidence>
<feature type="chain" id="PRO_5035296109" evidence="4">
    <location>
        <begin position="23"/>
        <end position="854"/>
    </location>
</feature>
<dbReference type="CDD" id="cd14752">
    <property type="entry name" value="GH31_N"/>
    <property type="match status" value="1"/>
</dbReference>
<dbReference type="SUPFAM" id="SSF51445">
    <property type="entry name" value="(Trans)glycosidases"/>
    <property type="match status" value="1"/>
</dbReference>
<evidence type="ECO:0000259" key="6">
    <source>
        <dbReference type="Pfam" id="PF21365"/>
    </source>
</evidence>
<dbReference type="Pfam" id="PF21365">
    <property type="entry name" value="Glyco_hydro_31_3rd"/>
    <property type="match status" value="1"/>
</dbReference>
<evidence type="ECO:0000256" key="3">
    <source>
        <dbReference type="RuleBase" id="RU361185"/>
    </source>
</evidence>
<protein>
    <submittedName>
        <fullName evidence="7">Lysosomal alpha-glucosidase-like 2</fullName>
    </submittedName>
</protein>
<proteinExistence type="inferred from homology"/>
<dbReference type="InterPro" id="IPR000322">
    <property type="entry name" value="Glyco_hydro_31_TIM"/>
</dbReference>
<dbReference type="Pfam" id="PF01055">
    <property type="entry name" value="Glyco_hydro_31_2nd"/>
    <property type="match status" value="1"/>
</dbReference>
<keyword evidence="8" id="KW-1185">Reference proteome</keyword>
<dbReference type="PANTHER" id="PTHR22762:SF133">
    <property type="entry name" value="P-TYPE DOMAIN-CONTAINING PROTEIN"/>
    <property type="match status" value="1"/>
</dbReference>
<gene>
    <name evidence="7" type="primary">Gaa-L2</name>
    <name evidence="7" type="ORF">Hamer_G013081</name>
</gene>
<comment type="caution">
    <text evidence="7">The sequence shown here is derived from an EMBL/GenBank/DDBJ whole genome shotgun (WGS) entry which is preliminary data.</text>
</comment>
<dbReference type="Gene3D" id="2.60.40.1760">
    <property type="entry name" value="glycosyl hydrolase (family 31)"/>
    <property type="match status" value="1"/>
</dbReference>
<dbReference type="GO" id="GO:0005975">
    <property type="term" value="P:carbohydrate metabolic process"/>
    <property type="evidence" value="ECO:0007669"/>
    <property type="project" value="InterPro"/>
</dbReference>
<dbReference type="Proteomes" id="UP000747542">
    <property type="component" value="Unassembled WGS sequence"/>
</dbReference>
<dbReference type="SUPFAM" id="SSF51011">
    <property type="entry name" value="Glycosyl hydrolase domain"/>
    <property type="match status" value="1"/>
</dbReference>
<dbReference type="CDD" id="cd06602">
    <property type="entry name" value="GH31_MGAM_SI_GAA"/>
    <property type="match status" value="1"/>
</dbReference>
<feature type="signal peptide" evidence="4">
    <location>
        <begin position="1"/>
        <end position="22"/>
    </location>
</feature>
<keyword evidence="4" id="KW-0732">Signal</keyword>
<feature type="domain" description="Glycoside hydrolase family 31 TIM barrel" evidence="5">
    <location>
        <begin position="341"/>
        <end position="634"/>
    </location>
</feature>
<evidence type="ECO:0000259" key="5">
    <source>
        <dbReference type="Pfam" id="PF01055"/>
    </source>
</evidence>
<dbReference type="SUPFAM" id="SSF74650">
    <property type="entry name" value="Galactose mutarotase-like"/>
    <property type="match status" value="1"/>
</dbReference>
<organism evidence="7 8">
    <name type="scientific">Homarus americanus</name>
    <name type="common">American lobster</name>
    <dbReference type="NCBI Taxonomy" id="6706"/>
    <lineage>
        <taxon>Eukaryota</taxon>
        <taxon>Metazoa</taxon>
        <taxon>Ecdysozoa</taxon>
        <taxon>Arthropoda</taxon>
        <taxon>Crustacea</taxon>
        <taxon>Multicrustacea</taxon>
        <taxon>Malacostraca</taxon>
        <taxon>Eumalacostraca</taxon>
        <taxon>Eucarida</taxon>
        <taxon>Decapoda</taxon>
        <taxon>Pleocyemata</taxon>
        <taxon>Astacidea</taxon>
        <taxon>Nephropoidea</taxon>
        <taxon>Nephropidae</taxon>
        <taxon>Homarus</taxon>
    </lineage>
</organism>
<dbReference type="Gene3D" id="2.60.40.1180">
    <property type="entry name" value="Golgi alpha-mannosidase II"/>
    <property type="match status" value="2"/>
</dbReference>
<dbReference type="GO" id="GO:0090599">
    <property type="term" value="F:alpha-glucosidase activity"/>
    <property type="evidence" value="ECO:0007669"/>
    <property type="project" value="UniProtKB-ARBA"/>
</dbReference>
<dbReference type="AlphaFoldDB" id="A0A8J5K2U2"/>
<comment type="similarity">
    <text evidence="1 3">Belongs to the glycosyl hydrolase 31 family.</text>
</comment>
<evidence type="ECO:0000256" key="4">
    <source>
        <dbReference type="SAM" id="SignalP"/>
    </source>
</evidence>
<evidence type="ECO:0000313" key="7">
    <source>
        <dbReference type="EMBL" id="KAG7165583.1"/>
    </source>
</evidence>
<dbReference type="GO" id="GO:0030246">
    <property type="term" value="F:carbohydrate binding"/>
    <property type="evidence" value="ECO:0007669"/>
    <property type="project" value="InterPro"/>
</dbReference>
<dbReference type="InterPro" id="IPR013780">
    <property type="entry name" value="Glyco_hydro_b"/>
</dbReference>
<reference evidence="7" key="1">
    <citation type="journal article" date="2021" name="Sci. Adv.">
        <title>The American lobster genome reveals insights on longevity, neural, and immune adaptations.</title>
        <authorList>
            <person name="Polinski J.M."/>
            <person name="Zimin A.V."/>
            <person name="Clark K.F."/>
            <person name="Kohn A.B."/>
            <person name="Sadowski N."/>
            <person name="Timp W."/>
            <person name="Ptitsyn A."/>
            <person name="Khanna P."/>
            <person name="Romanova D.Y."/>
            <person name="Williams P."/>
            <person name="Greenwood S.J."/>
            <person name="Moroz L.L."/>
            <person name="Walt D.R."/>
            <person name="Bodnar A.G."/>
        </authorList>
    </citation>
    <scope>NUCLEOTIDE SEQUENCE</scope>
    <source>
        <strain evidence="7">GMGI-L3</strain>
    </source>
</reference>
<dbReference type="InterPro" id="IPR048395">
    <property type="entry name" value="Glyco_hydro_31_C"/>
</dbReference>
<dbReference type="PANTHER" id="PTHR22762">
    <property type="entry name" value="ALPHA-GLUCOSIDASE"/>
    <property type="match status" value="1"/>
</dbReference>
<dbReference type="InterPro" id="IPR017853">
    <property type="entry name" value="GH"/>
</dbReference>
<keyword evidence="3" id="KW-0326">Glycosidase</keyword>
<keyword evidence="2" id="KW-0325">Glycoprotein</keyword>
<name>A0A8J5K2U2_HOMAM</name>
<accession>A0A8J5K2U2</accession>